<proteinExistence type="predicted"/>
<evidence type="ECO:0000256" key="2">
    <source>
        <dbReference type="ARBA" id="ARBA00022723"/>
    </source>
</evidence>
<evidence type="ECO:0000259" key="5">
    <source>
        <dbReference type="PROSITE" id="PS51007"/>
    </source>
</evidence>
<dbReference type="Pfam" id="PF01011">
    <property type="entry name" value="PQQ"/>
    <property type="match status" value="1"/>
</dbReference>
<accession>A0ABX1W348</accession>
<sequence length="110" mass="11773">MFLPPGKQSSVIFPGFDGGAEWGGPAYDPQSGLLYINANEMPWILTMIAAKKRPDKVETFAAAGERLFAKNCMSCHGQNREGAGNAPTLIGIEKSTPAAKLIRYCKRAAG</sequence>
<dbReference type="Pfam" id="PF00034">
    <property type="entry name" value="Cytochrom_C"/>
    <property type="match status" value="1"/>
</dbReference>
<evidence type="ECO:0000313" key="6">
    <source>
        <dbReference type="EMBL" id="NNU34652.1"/>
    </source>
</evidence>
<gene>
    <name evidence="6" type="ORF">HK413_12280</name>
</gene>
<evidence type="ECO:0000256" key="4">
    <source>
        <dbReference type="PROSITE-ProRule" id="PRU00433"/>
    </source>
</evidence>
<dbReference type="InterPro" id="IPR036909">
    <property type="entry name" value="Cyt_c-like_dom_sf"/>
</dbReference>
<keyword evidence="1 4" id="KW-0349">Heme</keyword>
<comment type="caution">
    <text evidence="6">The sequence shown here is derived from an EMBL/GenBank/DDBJ whole genome shotgun (WGS) entry which is preliminary data.</text>
</comment>
<dbReference type="SUPFAM" id="SSF46626">
    <property type="entry name" value="Cytochrome c"/>
    <property type="match status" value="1"/>
</dbReference>
<protein>
    <submittedName>
        <fullName evidence="6">C-type cytochrome</fullName>
    </submittedName>
</protein>
<keyword evidence="2 4" id="KW-0479">Metal-binding</keyword>
<organism evidence="6 7">
    <name type="scientific">Mucilaginibacter humi</name>
    <dbReference type="NCBI Taxonomy" id="2732510"/>
    <lineage>
        <taxon>Bacteria</taxon>
        <taxon>Pseudomonadati</taxon>
        <taxon>Bacteroidota</taxon>
        <taxon>Sphingobacteriia</taxon>
        <taxon>Sphingobacteriales</taxon>
        <taxon>Sphingobacteriaceae</taxon>
        <taxon>Mucilaginibacter</taxon>
    </lineage>
</organism>
<reference evidence="6 7" key="1">
    <citation type="submission" date="2020-05" db="EMBL/GenBank/DDBJ databases">
        <authorList>
            <person name="Khan S.A."/>
            <person name="Jeon C.O."/>
            <person name="Chun B.H."/>
        </authorList>
    </citation>
    <scope>NUCLEOTIDE SEQUENCE [LARGE SCALE GENOMIC DNA]</scope>
    <source>
        <strain evidence="6 7">S1162</strain>
    </source>
</reference>
<name>A0ABX1W348_9SPHI</name>
<evidence type="ECO:0000313" key="7">
    <source>
        <dbReference type="Proteomes" id="UP000566071"/>
    </source>
</evidence>
<dbReference type="Proteomes" id="UP000566071">
    <property type="component" value="Unassembled WGS sequence"/>
</dbReference>
<evidence type="ECO:0000256" key="1">
    <source>
        <dbReference type="ARBA" id="ARBA00022617"/>
    </source>
</evidence>
<dbReference type="SUPFAM" id="SSF50998">
    <property type="entry name" value="Quinoprotein alcohol dehydrogenase-like"/>
    <property type="match status" value="1"/>
</dbReference>
<dbReference type="EMBL" id="JABFCR010000060">
    <property type="protein sequence ID" value="NNU34652.1"/>
    <property type="molecule type" value="Genomic_DNA"/>
</dbReference>
<dbReference type="InterPro" id="IPR002372">
    <property type="entry name" value="PQQ_rpt_dom"/>
</dbReference>
<evidence type="ECO:0000256" key="3">
    <source>
        <dbReference type="ARBA" id="ARBA00023004"/>
    </source>
</evidence>
<dbReference type="Gene3D" id="1.10.760.10">
    <property type="entry name" value="Cytochrome c-like domain"/>
    <property type="match status" value="1"/>
</dbReference>
<dbReference type="RefSeq" id="WP_175270327.1">
    <property type="nucleotide sequence ID" value="NZ_JABFCR010000060.1"/>
</dbReference>
<keyword evidence="7" id="KW-1185">Reference proteome</keyword>
<feature type="domain" description="Cytochrome c" evidence="5">
    <location>
        <begin position="59"/>
        <end position="110"/>
    </location>
</feature>
<dbReference type="PROSITE" id="PS51007">
    <property type="entry name" value="CYTC"/>
    <property type="match status" value="1"/>
</dbReference>
<dbReference type="InterPro" id="IPR011047">
    <property type="entry name" value="Quinoprotein_ADH-like_sf"/>
</dbReference>
<dbReference type="InterPro" id="IPR009056">
    <property type="entry name" value="Cyt_c-like_dom"/>
</dbReference>
<keyword evidence="3 4" id="KW-0408">Iron</keyword>